<dbReference type="AlphaFoldDB" id="A0A5E4FFM3"/>
<dbReference type="GO" id="GO:0004866">
    <property type="term" value="F:endopeptidase inhibitor activity"/>
    <property type="evidence" value="ECO:0007669"/>
    <property type="project" value="InterPro"/>
</dbReference>
<dbReference type="OMA" id="PFGFPDI"/>
<dbReference type="Gramene" id="VVA25371">
    <property type="protein sequence ID" value="VVA25371"/>
    <property type="gene ID" value="Prudul26B025896"/>
</dbReference>
<comment type="similarity">
    <text evidence="1">Belongs to the proteasome inhibitor PI31 family.</text>
</comment>
<protein>
    <submittedName>
        <fullName evidence="5">PREDICTED: proteasome inhibitor</fullName>
    </submittedName>
</protein>
<dbReference type="InterPro" id="IPR021625">
    <property type="entry name" value="PI31_Prot_N"/>
</dbReference>
<evidence type="ECO:0000313" key="5">
    <source>
        <dbReference type="EMBL" id="VVA25371.1"/>
    </source>
</evidence>
<sequence length="307" mass="32406">MASDKSVMAVIRAARPSFRNNNDKVVFAVHASFLAYGYVLTAAGPPAFSDSALSSPSTDEVGMDQWNELDDEYAFVYVNPEKGSKKVLVKCLVMNDKLLVDALADGSSEPLHLEINVGDHVGENGGSNYSTQFKNLEKLVKSLETQVLTKLDGSSSVSSSSNPLSSERNDRSTSEPVYGPSGSQPNPSGMVFPPINPTGGFSDLLPGPGAGMYPTRGGFSSGGMLLGPNDPRWFGGVGEPGFPGGEPGFPRFDPHRPAGVPPGARFDPYGPPGVPGFEPNRFARNPRRPGSGTHPDLEQFGGGSDFI</sequence>
<dbReference type="PANTHER" id="PTHR13266">
    <property type="entry name" value="PROTEASOME INHIBITOR"/>
    <property type="match status" value="1"/>
</dbReference>
<dbReference type="Proteomes" id="UP000327085">
    <property type="component" value="Chromosome 6"/>
</dbReference>
<dbReference type="Gene3D" id="3.40.1000.30">
    <property type="match status" value="1"/>
</dbReference>
<dbReference type="PANTHER" id="PTHR13266:SF1">
    <property type="entry name" value="PROTEASOME INHIBITOR PI31 SUBUNIT"/>
    <property type="match status" value="1"/>
</dbReference>
<reference evidence="6" key="1">
    <citation type="journal article" date="2020" name="Plant J.">
        <title>Transposons played a major role in the diversification between the closely related almond and peach genomes: results from the almond genome sequence.</title>
        <authorList>
            <person name="Alioto T."/>
            <person name="Alexiou K.G."/>
            <person name="Bardil A."/>
            <person name="Barteri F."/>
            <person name="Castanera R."/>
            <person name="Cruz F."/>
            <person name="Dhingra A."/>
            <person name="Duval H."/>
            <person name="Fernandez I Marti A."/>
            <person name="Frias L."/>
            <person name="Galan B."/>
            <person name="Garcia J.L."/>
            <person name="Howad W."/>
            <person name="Gomez-Garrido J."/>
            <person name="Gut M."/>
            <person name="Julca I."/>
            <person name="Morata J."/>
            <person name="Puigdomenech P."/>
            <person name="Ribeca P."/>
            <person name="Rubio Cabetas M.J."/>
            <person name="Vlasova A."/>
            <person name="Wirthensohn M."/>
            <person name="Garcia-Mas J."/>
            <person name="Gabaldon T."/>
            <person name="Casacuberta J.M."/>
            <person name="Arus P."/>
        </authorList>
    </citation>
    <scope>NUCLEOTIDE SEQUENCE [LARGE SCALE GENOMIC DNA]</scope>
    <source>
        <strain evidence="6">cv. Texas</strain>
    </source>
</reference>
<gene>
    <name evidence="5" type="ORF">ALMOND_2B025896</name>
</gene>
<accession>A0A5E4FFM3</accession>
<organism evidence="5 6">
    <name type="scientific">Prunus dulcis</name>
    <name type="common">Almond</name>
    <name type="synonym">Amygdalus dulcis</name>
    <dbReference type="NCBI Taxonomy" id="3755"/>
    <lineage>
        <taxon>Eukaryota</taxon>
        <taxon>Viridiplantae</taxon>
        <taxon>Streptophyta</taxon>
        <taxon>Embryophyta</taxon>
        <taxon>Tracheophyta</taxon>
        <taxon>Spermatophyta</taxon>
        <taxon>Magnoliopsida</taxon>
        <taxon>eudicotyledons</taxon>
        <taxon>Gunneridae</taxon>
        <taxon>Pentapetalae</taxon>
        <taxon>rosids</taxon>
        <taxon>fabids</taxon>
        <taxon>Rosales</taxon>
        <taxon>Rosaceae</taxon>
        <taxon>Amygdaloideae</taxon>
        <taxon>Amygdaleae</taxon>
        <taxon>Prunus</taxon>
    </lineage>
</organism>
<name>A0A5E4FFM3_PRUDU</name>
<evidence type="ECO:0000256" key="3">
    <source>
        <dbReference type="SAM" id="MobiDB-lite"/>
    </source>
</evidence>
<keyword evidence="2" id="KW-0647">Proteasome</keyword>
<dbReference type="FunCoup" id="A0A5E4FFM3">
    <property type="interactions" value="2927"/>
</dbReference>
<dbReference type="InterPro" id="IPR045128">
    <property type="entry name" value="PI31-like"/>
</dbReference>
<dbReference type="GO" id="GO:0043161">
    <property type="term" value="P:proteasome-mediated ubiquitin-dependent protein catabolic process"/>
    <property type="evidence" value="ECO:0007669"/>
    <property type="project" value="InterPro"/>
</dbReference>
<evidence type="ECO:0000256" key="1">
    <source>
        <dbReference type="ARBA" id="ARBA00006405"/>
    </source>
</evidence>
<dbReference type="InParanoid" id="A0A5E4FFM3"/>
<dbReference type="Pfam" id="PF11566">
    <property type="entry name" value="PI31_Prot_N"/>
    <property type="match status" value="1"/>
</dbReference>
<evidence type="ECO:0000256" key="2">
    <source>
        <dbReference type="ARBA" id="ARBA00022942"/>
    </source>
</evidence>
<evidence type="ECO:0000313" key="6">
    <source>
        <dbReference type="Proteomes" id="UP000327085"/>
    </source>
</evidence>
<dbReference type="FunFam" id="3.40.1000.30:FF:000005">
    <property type="entry name" value="Probable proteasome inhibitor"/>
    <property type="match status" value="1"/>
</dbReference>
<feature type="region of interest" description="Disordered" evidence="3">
    <location>
        <begin position="262"/>
        <end position="307"/>
    </location>
</feature>
<feature type="domain" description="PI31 proteasome regulator N-terminal" evidence="4">
    <location>
        <begin position="15"/>
        <end position="154"/>
    </location>
</feature>
<dbReference type="EMBL" id="CABIKO010000093">
    <property type="protein sequence ID" value="VVA25371.1"/>
    <property type="molecule type" value="Genomic_DNA"/>
</dbReference>
<dbReference type="GO" id="GO:0070628">
    <property type="term" value="F:proteasome binding"/>
    <property type="evidence" value="ECO:0007669"/>
    <property type="project" value="InterPro"/>
</dbReference>
<proteinExistence type="inferred from homology"/>
<feature type="compositionally biased region" description="Low complexity" evidence="3">
    <location>
        <begin position="154"/>
        <end position="166"/>
    </location>
</feature>
<evidence type="ECO:0000259" key="4">
    <source>
        <dbReference type="Pfam" id="PF11566"/>
    </source>
</evidence>
<dbReference type="GO" id="GO:0000502">
    <property type="term" value="C:proteasome complex"/>
    <property type="evidence" value="ECO:0007669"/>
    <property type="project" value="UniProtKB-KW"/>
</dbReference>
<feature type="region of interest" description="Disordered" evidence="3">
    <location>
        <begin position="150"/>
        <end position="189"/>
    </location>
</feature>